<dbReference type="Proteomes" id="UP000184330">
    <property type="component" value="Unassembled WGS sequence"/>
</dbReference>
<feature type="compositionally biased region" description="Basic and acidic residues" evidence="1">
    <location>
        <begin position="212"/>
        <end position="231"/>
    </location>
</feature>
<proteinExistence type="predicted"/>
<reference evidence="2 3" key="1">
    <citation type="submission" date="2016-03" db="EMBL/GenBank/DDBJ databases">
        <authorList>
            <person name="Ploux O."/>
        </authorList>
    </citation>
    <scope>NUCLEOTIDE SEQUENCE [LARGE SCALE GENOMIC DNA]</scope>
    <source>
        <strain evidence="2 3">UAMH 11012</strain>
    </source>
</reference>
<gene>
    <name evidence="2" type="ORF">PAC_12742</name>
</gene>
<dbReference type="AlphaFoldDB" id="A0A1L7XCU3"/>
<feature type="compositionally biased region" description="Polar residues" evidence="1">
    <location>
        <begin position="143"/>
        <end position="157"/>
    </location>
</feature>
<feature type="region of interest" description="Disordered" evidence="1">
    <location>
        <begin position="107"/>
        <end position="231"/>
    </location>
</feature>
<feature type="compositionally biased region" description="Basic and acidic residues" evidence="1">
    <location>
        <begin position="271"/>
        <end position="293"/>
    </location>
</feature>
<feature type="compositionally biased region" description="Basic and acidic residues" evidence="1">
    <location>
        <begin position="300"/>
        <end position="319"/>
    </location>
</feature>
<feature type="compositionally biased region" description="Polar residues" evidence="1">
    <location>
        <begin position="258"/>
        <end position="267"/>
    </location>
</feature>
<dbReference type="EMBL" id="FJOG01000022">
    <property type="protein sequence ID" value="CZR62845.1"/>
    <property type="molecule type" value="Genomic_DNA"/>
</dbReference>
<feature type="region of interest" description="Disordered" evidence="1">
    <location>
        <begin position="247"/>
        <end position="332"/>
    </location>
</feature>
<name>A0A1L7XCU3_9HELO</name>
<dbReference type="OrthoDB" id="10468258at2759"/>
<accession>A0A1L7XCU3</accession>
<evidence type="ECO:0000256" key="1">
    <source>
        <dbReference type="SAM" id="MobiDB-lite"/>
    </source>
</evidence>
<sequence length="453" mass="53266">MDPFTYRQGQPVPISYMAAYCSPRKDNPVEALPPPIPRLRIRGSGPQDTNTIRSGRILNGPGQDTCTCMNPELSFAPVPLENFGSEPPLAHGSLLCRICGKRRGRRPVVHQDQGSPGHGPSYYDVPASQRQDRRRPDLEPMSPDSNISPSYTIISSSRPRRIDQRYTRATNMQFSDDSSFSDISTNPEQERRTSYMQPTPVRDRFYTSPQYDRPRNQYQERNEAQDERVDSEPWLLYESGTTYYKTPATRPRERRQEYFQQRSSNTVHRPLIRDDNEGPSRGRREYSAMRDLGRSPLRGKYPEEDMHFREERHPRKDTYSTDDSYSVEDRYSGEEIYSRERRHSRERWEPQQRDDIPIQLRFDDNFQRQPRALHEATTRRPPESWHDEERSRFSSEVTSDDDFFDSTQVRYVNSMDWPRRVEEDHRAPSRRTGFERDEVSSAGVRRIVVVDGW</sequence>
<protein>
    <submittedName>
        <fullName evidence="2">Uncharacterized protein</fullName>
    </submittedName>
</protein>
<feature type="compositionally biased region" description="Basic and acidic residues" evidence="1">
    <location>
        <begin position="365"/>
        <end position="393"/>
    </location>
</feature>
<evidence type="ECO:0000313" key="3">
    <source>
        <dbReference type="Proteomes" id="UP000184330"/>
    </source>
</evidence>
<feature type="region of interest" description="Disordered" evidence="1">
    <location>
        <begin position="34"/>
        <end position="58"/>
    </location>
</feature>
<feature type="compositionally biased region" description="Low complexity" evidence="1">
    <location>
        <begin position="174"/>
        <end position="184"/>
    </location>
</feature>
<keyword evidence="3" id="KW-1185">Reference proteome</keyword>
<feature type="region of interest" description="Disordered" evidence="1">
    <location>
        <begin position="365"/>
        <end position="399"/>
    </location>
</feature>
<evidence type="ECO:0000313" key="2">
    <source>
        <dbReference type="EMBL" id="CZR62845.1"/>
    </source>
</evidence>
<organism evidence="2 3">
    <name type="scientific">Phialocephala subalpina</name>
    <dbReference type="NCBI Taxonomy" id="576137"/>
    <lineage>
        <taxon>Eukaryota</taxon>
        <taxon>Fungi</taxon>
        <taxon>Dikarya</taxon>
        <taxon>Ascomycota</taxon>
        <taxon>Pezizomycotina</taxon>
        <taxon>Leotiomycetes</taxon>
        <taxon>Helotiales</taxon>
        <taxon>Mollisiaceae</taxon>
        <taxon>Phialocephala</taxon>
        <taxon>Phialocephala fortinii species complex</taxon>
    </lineage>
</organism>